<sequence length="89" mass="10128">MNNASEKVNEVAEEKMELAKRNTKKMGDALSDSAKEARSQVGDVIDSGTQQVEDDNDETKQFKHLTNIQYQILSLSSEYNDKAQLWYEV</sequence>
<evidence type="ECO:0000313" key="2">
    <source>
        <dbReference type="EMBL" id="CAJ1921842.1"/>
    </source>
</evidence>
<evidence type="ECO:0000256" key="1">
    <source>
        <dbReference type="SAM" id="MobiDB-lite"/>
    </source>
</evidence>
<proteinExistence type="predicted"/>
<accession>A0AAD2FFS2</accession>
<gene>
    <name evidence="2" type="ORF">CYCCA115_LOCUS947</name>
</gene>
<comment type="caution">
    <text evidence="2">The sequence shown here is derived from an EMBL/GenBank/DDBJ whole genome shotgun (WGS) entry which is preliminary data.</text>
</comment>
<dbReference type="AlphaFoldDB" id="A0AAD2FFS2"/>
<dbReference type="EMBL" id="CAKOGP040000002">
    <property type="protein sequence ID" value="CAJ1921842.1"/>
    <property type="molecule type" value="Genomic_DNA"/>
</dbReference>
<evidence type="ECO:0000313" key="3">
    <source>
        <dbReference type="Proteomes" id="UP001295423"/>
    </source>
</evidence>
<reference evidence="2" key="1">
    <citation type="submission" date="2023-08" db="EMBL/GenBank/DDBJ databases">
        <authorList>
            <person name="Audoor S."/>
            <person name="Bilcke G."/>
        </authorList>
    </citation>
    <scope>NUCLEOTIDE SEQUENCE</scope>
</reference>
<protein>
    <submittedName>
        <fullName evidence="2">Uncharacterized protein</fullName>
    </submittedName>
</protein>
<organism evidence="2 3">
    <name type="scientific">Cylindrotheca closterium</name>
    <dbReference type="NCBI Taxonomy" id="2856"/>
    <lineage>
        <taxon>Eukaryota</taxon>
        <taxon>Sar</taxon>
        <taxon>Stramenopiles</taxon>
        <taxon>Ochrophyta</taxon>
        <taxon>Bacillariophyta</taxon>
        <taxon>Bacillariophyceae</taxon>
        <taxon>Bacillariophycidae</taxon>
        <taxon>Bacillariales</taxon>
        <taxon>Bacillariaceae</taxon>
        <taxon>Cylindrotheca</taxon>
    </lineage>
</organism>
<feature type="region of interest" description="Disordered" evidence="1">
    <location>
        <begin position="18"/>
        <end position="58"/>
    </location>
</feature>
<keyword evidence="3" id="KW-1185">Reference proteome</keyword>
<name>A0AAD2FFS2_9STRA</name>
<dbReference type="Proteomes" id="UP001295423">
    <property type="component" value="Unassembled WGS sequence"/>
</dbReference>